<evidence type="ECO:0000313" key="1">
    <source>
        <dbReference type="EMBL" id="SVD86501.1"/>
    </source>
</evidence>
<reference evidence="1" key="1">
    <citation type="submission" date="2018-05" db="EMBL/GenBank/DDBJ databases">
        <authorList>
            <person name="Lanie J.A."/>
            <person name="Ng W.-L."/>
            <person name="Kazmierczak K.M."/>
            <person name="Andrzejewski T.M."/>
            <person name="Davidsen T.M."/>
            <person name="Wayne K.J."/>
            <person name="Tettelin H."/>
            <person name="Glass J.I."/>
            <person name="Rusch D."/>
            <person name="Podicherti R."/>
            <person name="Tsui H.-C.T."/>
            <person name="Winkler M.E."/>
        </authorList>
    </citation>
    <scope>NUCLEOTIDE SEQUENCE</scope>
</reference>
<accession>A0A382YTS7</accession>
<feature type="non-terminal residue" evidence="1">
    <location>
        <position position="1"/>
    </location>
</feature>
<gene>
    <name evidence="1" type="ORF">METZ01_LOCUS439355</name>
</gene>
<organism evidence="1">
    <name type="scientific">marine metagenome</name>
    <dbReference type="NCBI Taxonomy" id="408172"/>
    <lineage>
        <taxon>unclassified sequences</taxon>
        <taxon>metagenomes</taxon>
        <taxon>ecological metagenomes</taxon>
    </lineage>
</organism>
<dbReference type="AlphaFoldDB" id="A0A382YTS7"/>
<name>A0A382YTS7_9ZZZZ</name>
<protein>
    <submittedName>
        <fullName evidence="1">Uncharacterized protein</fullName>
    </submittedName>
</protein>
<dbReference type="EMBL" id="UINC01178379">
    <property type="protein sequence ID" value="SVD86501.1"/>
    <property type="molecule type" value="Genomic_DNA"/>
</dbReference>
<proteinExistence type="predicted"/>
<feature type="non-terminal residue" evidence="1">
    <location>
        <position position="27"/>
    </location>
</feature>
<sequence length="27" mass="3009">MRIFICLLSCVFFGVALADEKDTSESL</sequence>